<dbReference type="InterPro" id="IPR050583">
    <property type="entry name" value="Mycobacterial_A85_antigen"/>
</dbReference>
<dbReference type="EMBL" id="BAAADM010000015">
    <property type="protein sequence ID" value="GAA0432744.1"/>
    <property type="molecule type" value="Genomic_DNA"/>
</dbReference>
<dbReference type="PANTHER" id="PTHR48098">
    <property type="entry name" value="ENTEROCHELIN ESTERASE-RELATED"/>
    <property type="match status" value="1"/>
</dbReference>
<protein>
    <submittedName>
        <fullName evidence="1">Alpha/beta hydrolase-fold protein</fullName>
    </submittedName>
</protein>
<dbReference type="PANTHER" id="PTHR48098:SF3">
    <property type="entry name" value="IRON(III) ENTEROBACTIN ESTERASE"/>
    <property type="match status" value="1"/>
</dbReference>
<organism evidence="1 2">
    <name type="scientific">Lentibacillus halophilus</name>
    <dbReference type="NCBI Taxonomy" id="295065"/>
    <lineage>
        <taxon>Bacteria</taxon>
        <taxon>Bacillati</taxon>
        <taxon>Bacillota</taxon>
        <taxon>Bacilli</taxon>
        <taxon>Bacillales</taxon>
        <taxon>Bacillaceae</taxon>
        <taxon>Lentibacillus</taxon>
    </lineage>
</organism>
<dbReference type="GO" id="GO:0016787">
    <property type="term" value="F:hydrolase activity"/>
    <property type="evidence" value="ECO:0007669"/>
    <property type="project" value="UniProtKB-KW"/>
</dbReference>
<proteinExistence type="predicted"/>
<keyword evidence="1" id="KW-0378">Hydrolase</keyword>
<dbReference type="InterPro" id="IPR000801">
    <property type="entry name" value="Esterase-like"/>
</dbReference>
<dbReference type="Gene3D" id="3.40.50.1820">
    <property type="entry name" value="alpha/beta hydrolase"/>
    <property type="match status" value="1"/>
</dbReference>
<name>A0ABP3IY26_9BACI</name>
<dbReference type="Proteomes" id="UP001501459">
    <property type="component" value="Unassembled WGS sequence"/>
</dbReference>
<dbReference type="Pfam" id="PF00756">
    <property type="entry name" value="Esterase"/>
    <property type="match status" value="1"/>
</dbReference>
<dbReference type="InterPro" id="IPR029058">
    <property type="entry name" value="AB_hydrolase_fold"/>
</dbReference>
<evidence type="ECO:0000313" key="2">
    <source>
        <dbReference type="Proteomes" id="UP001501459"/>
    </source>
</evidence>
<comment type="caution">
    <text evidence="1">The sequence shown here is derived from an EMBL/GenBank/DDBJ whole genome shotgun (WGS) entry which is preliminary data.</text>
</comment>
<reference evidence="2" key="1">
    <citation type="journal article" date="2019" name="Int. J. Syst. Evol. Microbiol.">
        <title>The Global Catalogue of Microorganisms (GCM) 10K type strain sequencing project: providing services to taxonomists for standard genome sequencing and annotation.</title>
        <authorList>
            <consortium name="The Broad Institute Genomics Platform"/>
            <consortium name="The Broad Institute Genome Sequencing Center for Infectious Disease"/>
            <person name="Wu L."/>
            <person name="Ma J."/>
        </authorList>
    </citation>
    <scope>NUCLEOTIDE SEQUENCE [LARGE SCALE GENOMIC DNA]</scope>
    <source>
        <strain evidence="2">JCM 12149</strain>
    </source>
</reference>
<sequence>MMDERLDSHYLEETMLLKIYVPESVSSLDTYRLAIMQDGDDYYQLGRAATLSDRLHENGDMENTILIGIHYQDKYDRQQKYHPNGSQQKAYMSFLVQEVVPFLDERLPSSQVGHSRALIGDSLAGTLALMTALKYPKTFGNVIMQSPYVDDTVLDTVTKAQTLHPVSTYHTIGTDETTVHTTDGGQADFLTPNRQLHEHIKKKGLPSVYHELEHGNHTWKYWQDDLKHAFAALFN</sequence>
<gene>
    <name evidence="1" type="ORF">GCM10008983_06690</name>
</gene>
<keyword evidence="2" id="KW-1185">Reference proteome</keyword>
<accession>A0ABP3IY26</accession>
<dbReference type="SUPFAM" id="SSF53474">
    <property type="entry name" value="alpha/beta-Hydrolases"/>
    <property type="match status" value="1"/>
</dbReference>
<evidence type="ECO:0000313" key="1">
    <source>
        <dbReference type="EMBL" id="GAA0432744.1"/>
    </source>
</evidence>